<feature type="domain" description="DUF305" evidence="2">
    <location>
        <begin position="55"/>
        <end position="125"/>
    </location>
</feature>
<dbReference type="PANTHER" id="PTHR36933">
    <property type="entry name" value="SLL0788 PROTEIN"/>
    <property type="match status" value="1"/>
</dbReference>
<comment type="caution">
    <text evidence="3">The sequence shown here is derived from an EMBL/GenBank/DDBJ whole genome shotgun (WGS) entry which is preliminary data.</text>
</comment>
<feature type="chain" id="PRO_5028868998" evidence="1">
    <location>
        <begin position="27"/>
        <end position="131"/>
    </location>
</feature>
<reference evidence="3 4" key="1">
    <citation type="submission" date="2020-02" db="EMBL/GenBank/DDBJ databases">
        <title>Genome sequence of the type strain CGMCC 1.15528 of Mesorhizobium zhangyense.</title>
        <authorList>
            <person name="Gao J."/>
            <person name="Sun J."/>
        </authorList>
    </citation>
    <scope>NUCLEOTIDE SEQUENCE [LARGE SCALE GENOMIC DNA]</scope>
    <source>
        <strain evidence="3 4">CGMCC 1.15528</strain>
    </source>
</reference>
<dbReference type="Pfam" id="PF03713">
    <property type="entry name" value="DUF305"/>
    <property type="match status" value="1"/>
</dbReference>
<organism evidence="3 4">
    <name type="scientific">Mesorhizobium zhangyense</name>
    <dbReference type="NCBI Taxonomy" id="1776730"/>
    <lineage>
        <taxon>Bacteria</taxon>
        <taxon>Pseudomonadati</taxon>
        <taxon>Pseudomonadota</taxon>
        <taxon>Alphaproteobacteria</taxon>
        <taxon>Hyphomicrobiales</taxon>
        <taxon>Phyllobacteriaceae</taxon>
        <taxon>Mesorhizobium</taxon>
    </lineage>
</organism>
<dbReference type="InterPro" id="IPR005183">
    <property type="entry name" value="DUF305_CopM-like"/>
</dbReference>
<dbReference type="Proteomes" id="UP000481252">
    <property type="component" value="Unassembled WGS sequence"/>
</dbReference>
<dbReference type="InterPro" id="IPR012347">
    <property type="entry name" value="Ferritin-like"/>
</dbReference>
<evidence type="ECO:0000256" key="1">
    <source>
        <dbReference type="SAM" id="SignalP"/>
    </source>
</evidence>
<dbReference type="Gene3D" id="1.20.1260.10">
    <property type="match status" value="1"/>
</dbReference>
<proteinExistence type="predicted"/>
<name>A0A7C9VG57_9HYPH</name>
<keyword evidence="1" id="KW-0732">Signal</keyword>
<evidence type="ECO:0000259" key="2">
    <source>
        <dbReference type="Pfam" id="PF03713"/>
    </source>
</evidence>
<dbReference type="EMBL" id="JAAKZG010000012">
    <property type="protein sequence ID" value="NGN43950.1"/>
    <property type="molecule type" value="Genomic_DNA"/>
</dbReference>
<protein>
    <submittedName>
        <fullName evidence="3">DUF305 domain-containing protein</fullName>
    </submittedName>
</protein>
<evidence type="ECO:0000313" key="4">
    <source>
        <dbReference type="Proteomes" id="UP000481252"/>
    </source>
</evidence>
<gene>
    <name evidence="3" type="ORF">G6N74_23065</name>
</gene>
<feature type="signal peptide" evidence="1">
    <location>
        <begin position="1"/>
        <end position="26"/>
    </location>
</feature>
<dbReference type="RefSeq" id="WP_165120355.1">
    <property type="nucleotide sequence ID" value="NZ_JAAKZG010000012.1"/>
</dbReference>
<sequence>MTSQRKLVALSAALLLGAGIAGAALAQTDHSGHNMSGMAATAGAETPAAKGYIKAMDAMHEAMGSVDYTGDPDIDFARGMIPHHQAAIDMAKVQLEYGKDPEIRKLSEDIIKAQEGEIKQLNEWLAAHPAK</sequence>
<dbReference type="AlphaFoldDB" id="A0A7C9VG57"/>
<dbReference type="PANTHER" id="PTHR36933:SF1">
    <property type="entry name" value="SLL0788 PROTEIN"/>
    <property type="match status" value="1"/>
</dbReference>
<evidence type="ECO:0000313" key="3">
    <source>
        <dbReference type="EMBL" id="NGN43950.1"/>
    </source>
</evidence>
<accession>A0A7C9VG57</accession>
<keyword evidence="4" id="KW-1185">Reference proteome</keyword>